<keyword evidence="1" id="KW-0812">Transmembrane</keyword>
<protein>
    <submittedName>
        <fullName evidence="2">Uncharacterized protein</fullName>
    </submittedName>
</protein>
<dbReference type="Proteomes" id="UP001570417">
    <property type="component" value="Unassembled WGS sequence"/>
</dbReference>
<organism evidence="2 3">
    <name type="scientific">Vibrio gallaecicus</name>
    <dbReference type="NCBI Taxonomy" id="552386"/>
    <lineage>
        <taxon>Bacteria</taxon>
        <taxon>Pseudomonadati</taxon>
        <taxon>Pseudomonadota</taxon>
        <taxon>Gammaproteobacteria</taxon>
        <taxon>Vibrionales</taxon>
        <taxon>Vibrionaceae</taxon>
        <taxon>Vibrio</taxon>
    </lineage>
</organism>
<keyword evidence="1" id="KW-0472">Membrane</keyword>
<dbReference type="RefSeq" id="WP_372268752.1">
    <property type="nucleotide sequence ID" value="NZ_JBFRUW010000196.1"/>
</dbReference>
<evidence type="ECO:0000313" key="3">
    <source>
        <dbReference type="Proteomes" id="UP001570417"/>
    </source>
</evidence>
<sequence>MKKSALAIVVLLVLIPAVFPLILKAYLAFVPGEMVGGVDGWLGFLGGYSGGFLAFISAYLIYRSDQKQKEKTTLLLRPSLLEATPTDASLIFTTLPVSEVESDSKGELHFKYRIFNATLKNVSENYASNVQLLLCLKSGKLEPWSYNKHVNRNIKYESIATLEANESRVFNIQISEDILATAEEFDFILKSRNMYGQEVVQKVRLHLHLEMKGYTFVHRT</sequence>
<keyword evidence="3" id="KW-1185">Reference proteome</keyword>
<evidence type="ECO:0000256" key="1">
    <source>
        <dbReference type="SAM" id="Phobius"/>
    </source>
</evidence>
<reference evidence="2 3" key="1">
    <citation type="journal article" date="2024" name="ISME J.">
        <title>Tailless and filamentous prophages are predominant in marine Vibrio.</title>
        <authorList>
            <person name="Steensen K."/>
            <person name="Seneca J."/>
            <person name="Bartlau N."/>
            <person name="Yu X.A."/>
            <person name="Hussain F.A."/>
            <person name="Polz M.F."/>
        </authorList>
    </citation>
    <scope>NUCLEOTIDE SEQUENCE [LARGE SCALE GENOMIC DNA]</scope>
    <source>
        <strain evidence="2 3">10N.222.51.A1</strain>
    </source>
</reference>
<evidence type="ECO:0000313" key="2">
    <source>
        <dbReference type="EMBL" id="MFA0570905.1"/>
    </source>
</evidence>
<accession>A0ABV4NHG3</accession>
<keyword evidence="1" id="KW-1133">Transmembrane helix</keyword>
<gene>
    <name evidence="2" type="ORF">AB4566_21890</name>
</gene>
<comment type="caution">
    <text evidence="2">The sequence shown here is derived from an EMBL/GenBank/DDBJ whole genome shotgun (WGS) entry which is preliminary data.</text>
</comment>
<dbReference type="EMBL" id="JBFRUW010000196">
    <property type="protein sequence ID" value="MFA0570905.1"/>
    <property type="molecule type" value="Genomic_DNA"/>
</dbReference>
<name>A0ABV4NHG3_9VIBR</name>
<feature type="transmembrane region" description="Helical" evidence="1">
    <location>
        <begin position="44"/>
        <end position="62"/>
    </location>
</feature>
<proteinExistence type="predicted"/>